<dbReference type="Gene3D" id="3.40.630.30">
    <property type="match status" value="1"/>
</dbReference>
<dbReference type="PANTHER" id="PTHR43617">
    <property type="entry name" value="L-AMINO ACID N-ACETYLTRANSFERASE"/>
    <property type="match status" value="1"/>
</dbReference>
<dbReference type="InterPro" id="IPR016181">
    <property type="entry name" value="Acyl_CoA_acyltransferase"/>
</dbReference>
<evidence type="ECO:0000313" key="2">
    <source>
        <dbReference type="EMBL" id="TWR31185.1"/>
    </source>
</evidence>
<dbReference type="RefSeq" id="WP_146380083.1">
    <property type="nucleotide sequence ID" value="NZ_VOEJ01000001.1"/>
</dbReference>
<dbReference type="Proteomes" id="UP000320042">
    <property type="component" value="Unassembled WGS sequence"/>
</dbReference>
<dbReference type="PROSITE" id="PS51186">
    <property type="entry name" value="GNAT"/>
    <property type="match status" value="1"/>
</dbReference>
<organism evidence="2 3">
    <name type="scientific">Mucilaginibacter pallidiroseus</name>
    <dbReference type="NCBI Taxonomy" id="2599295"/>
    <lineage>
        <taxon>Bacteria</taxon>
        <taxon>Pseudomonadati</taxon>
        <taxon>Bacteroidota</taxon>
        <taxon>Sphingobacteriia</taxon>
        <taxon>Sphingobacteriales</taxon>
        <taxon>Sphingobacteriaceae</taxon>
        <taxon>Mucilaginibacter</taxon>
    </lineage>
</organism>
<dbReference type="OrthoDB" id="7205533at2"/>
<gene>
    <name evidence="2" type="ORF">FPZ43_01535</name>
</gene>
<name>A0A563UIJ6_9SPHI</name>
<dbReference type="InterPro" id="IPR050276">
    <property type="entry name" value="MshD_Acetyltransferase"/>
</dbReference>
<dbReference type="SUPFAM" id="SSF55729">
    <property type="entry name" value="Acyl-CoA N-acyltransferases (Nat)"/>
    <property type="match status" value="1"/>
</dbReference>
<keyword evidence="3" id="KW-1185">Reference proteome</keyword>
<dbReference type="PANTHER" id="PTHR43617:SF33">
    <property type="entry name" value="SPORE COAT POLYSACCHARIDE BIOSYNTHESIS PROTEIN SPSD"/>
    <property type="match status" value="1"/>
</dbReference>
<evidence type="ECO:0000259" key="1">
    <source>
        <dbReference type="PROSITE" id="PS51186"/>
    </source>
</evidence>
<feature type="domain" description="N-acetyltransferase" evidence="1">
    <location>
        <begin position="5"/>
        <end position="173"/>
    </location>
</feature>
<sequence>MDFKVDIVKLKVQDADKLLQLSKRTFFDAFAHQNSDDDMAAFAAQAYTLERITQELNNLKSAFYFILVDGEIAGYLKLNQGDAKTEFKDEYSLEVERIYILQDFQGKQLRKHLIEFAVNSAKDKGFDSIWLGVWEHNHGAIRFYERNGFTVFSSHKFMLGSDEQTDLLMRKNI</sequence>
<evidence type="ECO:0000313" key="3">
    <source>
        <dbReference type="Proteomes" id="UP000320042"/>
    </source>
</evidence>
<proteinExistence type="predicted"/>
<dbReference type="EMBL" id="VOEJ01000001">
    <property type="protein sequence ID" value="TWR31185.1"/>
    <property type="molecule type" value="Genomic_DNA"/>
</dbReference>
<dbReference type="AlphaFoldDB" id="A0A563UIJ6"/>
<reference evidence="2 3" key="1">
    <citation type="submission" date="2019-07" db="EMBL/GenBank/DDBJ databases">
        <authorList>
            <person name="Kim J."/>
        </authorList>
    </citation>
    <scope>NUCLEOTIDE SEQUENCE [LARGE SCALE GENOMIC DNA]</scope>
    <source>
        <strain evidence="3">dk17</strain>
    </source>
</reference>
<accession>A0A563UIJ6</accession>
<protein>
    <submittedName>
        <fullName evidence="2">GNAT family N-acetyltransferase</fullName>
    </submittedName>
</protein>
<dbReference type="InterPro" id="IPR000182">
    <property type="entry name" value="GNAT_dom"/>
</dbReference>
<dbReference type="CDD" id="cd04301">
    <property type="entry name" value="NAT_SF"/>
    <property type="match status" value="1"/>
</dbReference>
<dbReference type="Pfam" id="PF00583">
    <property type="entry name" value="Acetyltransf_1"/>
    <property type="match status" value="1"/>
</dbReference>
<comment type="caution">
    <text evidence="2">The sequence shown here is derived from an EMBL/GenBank/DDBJ whole genome shotgun (WGS) entry which is preliminary data.</text>
</comment>
<dbReference type="GO" id="GO:0016747">
    <property type="term" value="F:acyltransferase activity, transferring groups other than amino-acyl groups"/>
    <property type="evidence" value="ECO:0007669"/>
    <property type="project" value="InterPro"/>
</dbReference>
<keyword evidence="2" id="KW-0808">Transferase</keyword>